<protein>
    <submittedName>
        <fullName evidence="1">Uncharacterized protein</fullName>
    </submittedName>
</protein>
<gene>
    <name evidence="1" type="ORF">A7J57_07570</name>
</gene>
<organism evidence="1 2">
    <name type="scientific">Agrobacterium tumefaciens</name>
    <dbReference type="NCBI Taxonomy" id="358"/>
    <lineage>
        <taxon>Bacteria</taxon>
        <taxon>Pseudomonadati</taxon>
        <taxon>Pseudomonadota</taxon>
        <taxon>Alphaproteobacteria</taxon>
        <taxon>Hyphomicrobiales</taxon>
        <taxon>Rhizobiaceae</taxon>
        <taxon>Rhizobium/Agrobacterium group</taxon>
        <taxon>Agrobacterium</taxon>
        <taxon>Agrobacterium tumefaciens complex</taxon>
    </lineage>
</organism>
<evidence type="ECO:0000313" key="2">
    <source>
        <dbReference type="Proteomes" id="UP000077098"/>
    </source>
</evidence>
<dbReference type="RefSeq" id="WP_063951132.1">
    <property type="nucleotide sequence ID" value="NZ_CP072308.1"/>
</dbReference>
<name>A0A176WXZ4_AGRTU</name>
<dbReference type="AlphaFoldDB" id="A0A176WXZ4"/>
<accession>A0A176WXZ4</accession>
<evidence type="ECO:0000313" key="1">
    <source>
        <dbReference type="EMBL" id="OAE37437.1"/>
    </source>
</evidence>
<dbReference type="EMBL" id="LXPS01000039">
    <property type="protein sequence ID" value="OAE37437.1"/>
    <property type="molecule type" value="Genomic_DNA"/>
</dbReference>
<comment type="caution">
    <text evidence="1">The sequence shown here is derived from an EMBL/GenBank/DDBJ whole genome shotgun (WGS) entry which is preliminary data.</text>
</comment>
<reference evidence="1 2" key="1">
    <citation type="submission" date="2016-05" db="EMBL/GenBank/DDBJ databases">
        <authorList>
            <person name="Lavstsen T."/>
            <person name="Jespersen J.S."/>
        </authorList>
    </citation>
    <scope>NUCLEOTIDE SEQUENCE [LARGE SCALE GENOMIC DNA]</scope>
    <source>
        <strain evidence="1 2">KCJ1736</strain>
    </source>
</reference>
<proteinExistence type="predicted"/>
<dbReference type="Proteomes" id="UP000077098">
    <property type="component" value="Unassembled WGS sequence"/>
</dbReference>
<sequence>MYSRFFSLMGGLAAILSVSGGFGLSDVHAAPRDRDDVFFRSVAGVWKGPGEIVAGKYKGTKFTCDLTGEPLDDKQTGIKLGGTCRVGVFSQPMSAVISQKGNSYEGKFLDGAGGKGLDITSGQVSGDKVVVGINRAKLNGAMVARVSNDNSMNITISVKVADQMIPVIGVTLARDIDQIAVGSIKP</sequence>